<evidence type="ECO:0000256" key="8">
    <source>
        <dbReference type="ARBA" id="ARBA00023306"/>
    </source>
</evidence>
<evidence type="ECO:0000256" key="1">
    <source>
        <dbReference type="ARBA" id="ARBA00022490"/>
    </source>
</evidence>
<evidence type="ECO:0000313" key="15">
    <source>
        <dbReference type="EMBL" id="QCX48553.1"/>
    </source>
</evidence>
<dbReference type="SUPFAM" id="SSF53244">
    <property type="entry name" value="MurD-like peptide ligases, peptide-binding domain"/>
    <property type="match status" value="1"/>
</dbReference>
<evidence type="ECO:0000259" key="12">
    <source>
        <dbReference type="Pfam" id="PF01225"/>
    </source>
</evidence>
<protein>
    <recommendedName>
        <fullName evidence="10 11">UDP-N-acetylmuramoyl-tripeptide--D-alanyl-D-alanine ligase</fullName>
        <ecNumber evidence="10 11">6.3.2.10</ecNumber>
    </recommendedName>
    <alternativeName>
        <fullName evidence="10">D-alanyl-D-alanine-adding enzyme</fullName>
    </alternativeName>
</protein>
<comment type="pathway">
    <text evidence="10 11">Cell wall biogenesis; peptidoglycan biosynthesis.</text>
</comment>
<dbReference type="HAMAP" id="MF_02019">
    <property type="entry name" value="MurF"/>
    <property type="match status" value="1"/>
</dbReference>
<dbReference type="Gene3D" id="3.90.190.20">
    <property type="entry name" value="Mur ligase, C-terminal domain"/>
    <property type="match status" value="1"/>
</dbReference>
<dbReference type="InterPro" id="IPR035911">
    <property type="entry name" value="MurE/MurF_N"/>
</dbReference>
<evidence type="ECO:0000256" key="6">
    <source>
        <dbReference type="ARBA" id="ARBA00022960"/>
    </source>
</evidence>
<comment type="subcellular location">
    <subcellularLocation>
        <location evidence="10 11">Cytoplasm</location>
    </subcellularLocation>
</comment>
<feature type="domain" description="Mur ligase N-terminal catalytic" evidence="12">
    <location>
        <begin position="30"/>
        <end position="111"/>
    </location>
</feature>
<comment type="similarity">
    <text evidence="10">Belongs to the MurCDEF family. MurF subfamily.</text>
</comment>
<dbReference type="InterPro" id="IPR036565">
    <property type="entry name" value="Mur-like_cat_sf"/>
</dbReference>
<dbReference type="GO" id="GO:0008360">
    <property type="term" value="P:regulation of cell shape"/>
    <property type="evidence" value="ECO:0007669"/>
    <property type="project" value="UniProtKB-KW"/>
</dbReference>
<accession>A0AA92ECU2</accession>
<comment type="function">
    <text evidence="10 11">Involved in cell wall formation. Catalyzes the final step in the synthesis of UDP-N-acetylmuramoyl-pentapeptide, the precursor of murein.</text>
</comment>
<dbReference type="InterPro" id="IPR013221">
    <property type="entry name" value="Mur_ligase_cen"/>
</dbReference>
<dbReference type="Pfam" id="PF02875">
    <property type="entry name" value="Mur_ligase_C"/>
    <property type="match status" value="1"/>
</dbReference>
<reference evidence="15 16" key="1">
    <citation type="submission" date="2019-04" db="EMBL/GenBank/DDBJ databases">
        <title>Complete Genome of UW386 and Higher Quality Genome of UW700.</title>
        <authorList>
            <person name="Jacobs J."/>
            <person name="Perez A."/>
            <person name="Steidl O."/>
            <person name="Allen C."/>
        </authorList>
    </citation>
    <scope>NUCLEOTIDE SEQUENCE [LARGE SCALE GENOMIC DNA]</scope>
    <source>
        <strain evidence="15 16">UW386</strain>
    </source>
</reference>
<proteinExistence type="inferred from homology"/>
<dbReference type="AlphaFoldDB" id="A0AA92ECU2"/>
<evidence type="ECO:0000256" key="4">
    <source>
        <dbReference type="ARBA" id="ARBA00022741"/>
    </source>
</evidence>
<organism evidence="15 16">
    <name type="scientific">Ralstonia solanacearum</name>
    <name type="common">Pseudomonas solanacearum</name>
    <dbReference type="NCBI Taxonomy" id="305"/>
    <lineage>
        <taxon>Bacteria</taxon>
        <taxon>Pseudomonadati</taxon>
        <taxon>Pseudomonadota</taxon>
        <taxon>Betaproteobacteria</taxon>
        <taxon>Burkholderiales</taxon>
        <taxon>Burkholderiaceae</taxon>
        <taxon>Ralstonia</taxon>
        <taxon>Ralstonia solanacearum species complex</taxon>
    </lineage>
</organism>
<evidence type="ECO:0000256" key="11">
    <source>
        <dbReference type="RuleBase" id="RU004136"/>
    </source>
</evidence>
<dbReference type="Pfam" id="PF08245">
    <property type="entry name" value="Mur_ligase_M"/>
    <property type="match status" value="1"/>
</dbReference>
<feature type="domain" description="Mur ligase central" evidence="14">
    <location>
        <begin position="122"/>
        <end position="314"/>
    </location>
</feature>
<dbReference type="InterPro" id="IPR036615">
    <property type="entry name" value="Mur_ligase_C_dom_sf"/>
</dbReference>
<dbReference type="SUPFAM" id="SSF63418">
    <property type="entry name" value="MurE/MurF N-terminal domain"/>
    <property type="match status" value="1"/>
</dbReference>
<keyword evidence="3 10" id="KW-0132">Cell division</keyword>
<feature type="binding site" evidence="10">
    <location>
        <begin position="124"/>
        <end position="130"/>
    </location>
    <ligand>
        <name>ATP</name>
        <dbReference type="ChEBI" id="CHEBI:30616"/>
    </ligand>
</feature>
<dbReference type="SUPFAM" id="SSF53623">
    <property type="entry name" value="MurD-like peptide ligases, catalytic domain"/>
    <property type="match status" value="1"/>
</dbReference>
<keyword evidence="5 10" id="KW-0067">ATP-binding</keyword>
<keyword evidence="9 10" id="KW-0961">Cell wall biogenesis/degradation</keyword>
<evidence type="ECO:0000259" key="13">
    <source>
        <dbReference type="Pfam" id="PF02875"/>
    </source>
</evidence>
<dbReference type="InterPro" id="IPR005863">
    <property type="entry name" value="UDP-N-AcMur_synth"/>
</dbReference>
<dbReference type="PANTHER" id="PTHR43024">
    <property type="entry name" value="UDP-N-ACETYLMURAMOYL-TRIPEPTIDE--D-ALANYL-D-ALANINE LIGASE"/>
    <property type="match status" value="1"/>
</dbReference>
<evidence type="ECO:0000259" key="14">
    <source>
        <dbReference type="Pfam" id="PF08245"/>
    </source>
</evidence>
<dbReference type="InterPro" id="IPR004101">
    <property type="entry name" value="Mur_ligase_C"/>
</dbReference>
<dbReference type="Gene3D" id="3.40.1390.10">
    <property type="entry name" value="MurE/MurF, N-terminal domain"/>
    <property type="match status" value="1"/>
</dbReference>
<name>A0AA92ECU2_RALSL</name>
<dbReference type="Proteomes" id="UP000310553">
    <property type="component" value="Chromosome"/>
</dbReference>
<dbReference type="Gene3D" id="3.40.1190.10">
    <property type="entry name" value="Mur-like, catalytic domain"/>
    <property type="match status" value="1"/>
</dbReference>
<dbReference type="GO" id="GO:0009252">
    <property type="term" value="P:peptidoglycan biosynthetic process"/>
    <property type="evidence" value="ECO:0007669"/>
    <property type="project" value="UniProtKB-UniRule"/>
</dbReference>
<dbReference type="EC" id="6.3.2.10" evidence="10 11"/>
<keyword evidence="1 10" id="KW-0963">Cytoplasm</keyword>
<comment type="catalytic activity">
    <reaction evidence="10 11">
        <text>D-alanyl-D-alanine + UDP-N-acetyl-alpha-D-muramoyl-L-alanyl-gamma-D-glutamyl-meso-2,6-diaminopimelate + ATP = UDP-N-acetyl-alpha-D-muramoyl-L-alanyl-gamma-D-glutamyl-meso-2,6-diaminopimeloyl-D-alanyl-D-alanine + ADP + phosphate + H(+)</text>
        <dbReference type="Rhea" id="RHEA:28374"/>
        <dbReference type="ChEBI" id="CHEBI:15378"/>
        <dbReference type="ChEBI" id="CHEBI:30616"/>
        <dbReference type="ChEBI" id="CHEBI:43474"/>
        <dbReference type="ChEBI" id="CHEBI:57822"/>
        <dbReference type="ChEBI" id="CHEBI:61386"/>
        <dbReference type="ChEBI" id="CHEBI:83905"/>
        <dbReference type="ChEBI" id="CHEBI:456216"/>
        <dbReference type="EC" id="6.3.2.10"/>
    </reaction>
</comment>
<keyword evidence="4 10" id="KW-0547">Nucleotide-binding</keyword>
<dbReference type="PANTHER" id="PTHR43024:SF1">
    <property type="entry name" value="UDP-N-ACETYLMURAMOYL-TRIPEPTIDE--D-ALANYL-D-ALANINE LIGASE"/>
    <property type="match status" value="1"/>
</dbReference>
<dbReference type="InterPro" id="IPR051046">
    <property type="entry name" value="MurCDEF_CellWall_CoF430Synth"/>
</dbReference>
<evidence type="ECO:0000256" key="7">
    <source>
        <dbReference type="ARBA" id="ARBA00022984"/>
    </source>
</evidence>
<dbReference type="NCBIfam" id="TIGR01143">
    <property type="entry name" value="murF"/>
    <property type="match status" value="1"/>
</dbReference>
<dbReference type="InterPro" id="IPR000713">
    <property type="entry name" value="Mur_ligase_N"/>
</dbReference>
<keyword evidence="2 10" id="KW-0436">Ligase</keyword>
<dbReference type="GO" id="GO:0005737">
    <property type="term" value="C:cytoplasm"/>
    <property type="evidence" value="ECO:0007669"/>
    <property type="project" value="UniProtKB-SubCell"/>
</dbReference>
<dbReference type="EMBL" id="CP039339">
    <property type="protein sequence ID" value="QCX48553.1"/>
    <property type="molecule type" value="Genomic_DNA"/>
</dbReference>
<evidence type="ECO:0000256" key="10">
    <source>
        <dbReference type="HAMAP-Rule" id="MF_02019"/>
    </source>
</evidence>
<evidence type="ECO:0000313" key="16">
    <source>
        <dbReference type="Proteomes" id="UP000310553"/>
    </source>
</evidence>
<gene>
    <name evidence="10" type="primary">murF</name>
    <name evidence="15" type="ORF">E7Z57_05255</name>
</gene>
<feature type="domain" description="Mur ligase C-terminal" evidence="13">
    <location>
        <begin position="336"/>
        <end position="455"/>
    </location>
</feature>
<dbReference type="Pfam" id="PF01225">
    <property type="entry name" value="Mur_ligase"/>
    <property type="match status" value="1"/>
</dbReference>
<dbReference type="GO" id="GO:0047480">
    <property type="term" value="F:UDP-N-acetylmuramoyl-tripeptide-D-alanyl-D-alanine ligase activity"/>
    <property type="evidence" value="ECO:0007669"/>
    <property type="project" value="UniProtKB-UniRule"/>
</dbReference>
<sequence>MSDALPVMMHATDAAAWMAGAHLVGPDAAIRRVTTDSRAVQPGDLFVALIGERFDAHGFLPDVVARGAAAVLVSRRPADMPDLPDLPDLSGVAVLSVADTRIALGQLAAGWRRRFPIPVVAVTGSNGKTTVKEMISAVFACAVGEAARLATAGNLNNDIGLPLTLFRLTAQHRLAVLELGMNHPGETEVLAAIAQPTVALINNAQREHQEFMVSVEAVAAEHAAVLAALPADGVAVFPRDAANGGEYAPLWRAAAGTRRVLDFGIEGGAVSAAVTDTADGQRIDVHAPDLRFSFTLPLLGVHNARNALAATACALAAGIAPEVIAQALSAFAPVKGRLQRKPGHHGGLVIDDTYNANPDSVRAAIDALATLPAPRWLVLGDMGEVGTQGPAFHREIGAYARERGIDAVLATGELARHMVEAFGGGARHFASAEALIEQGVPAIAPGATVLVKGSRFMRMERIVDALVLKDPAADSQGAPGTTHTQQTH</sequence>
<evidence type="ECO:0000256" key="3">
    <source>
        <dbReference type="ARBA" id="ARBA00022618"/>
    </source>
</evidence>
<dbReference type="GO" id="GO:0005524">
    <property type="term" value="F:ATP binding"/>
    <property type="evidence" value="ECO:0007669"/>
    <property type="project" value="UniProtKB-UniRule"/>
</dbReference>
<dbReference type="GO" id="GO:0071555">
    <property type="term" value="P:cell wall organization"/>
    <property type="evidence" value="ECO:0007669"/>
    <property type="project" value="UniProtKB-KW"/>
</dbReference>
<keyword evidence="7 10" id="KW-0573">Peptidoglycan synthesis</keyword>
<keyword evidence="6 10" id="KW-0133">Cell shape</keyword>
<evidence type="ECO:0000256" key="2">
    <source>
        <dbReference type="ARBA" id="ARBA00022598"/>
    </source>
</evidence>
<evidence type="ECO:0000256" key="9">
    <source>
        <dbReference type="ARBA" id="ARBA00023316"/>
    </source>
</evidence>
<evidence type="ECO:0000256" key="5">
    <source>
        <dbReference type="ARBA" id="ARBA00022840"/>
    </source>
</evidence>
<dbReference type="GO" id="GO:0051301">
    <property type="term" value="P:cell division"/>
    <property type="evidence" value="ECO:0007669"/>
    <property type="project" value="UniProtKB-KW"/>
</dbReference>
<keyword evidence="8 10" id="KW-0131">Cell cycle</keyword>